<evidence type="ECO:0000313" key="2">
    <source>
        <dbReference type="EMBL" id="KAL3695330.1"/>
    </source>
</evidence>
<accession>A0ABD3HZ07</accession>
<feature type="region of interest" description="Disordered" evidence="1">
    <location>
        <begin position="100"/>
        <end position="148"/>
    </location>
</feature>
<organism evidence="2 3">
    <name type="scientific">Riccia sorocarpa</name>
    <dbReference type="NCBI Taxonomy" id="122646"/>
    <lineage>
        <taxon>Eukaryota</taxon>
        <taxon>Viridiplantae</taxon>
        <taxon>Streptophyta</taxon>
        <taxon>Embryophyta</taxon>
        <taxon>Marchantiophyta</taxon>
        <taxon>Marchantiopsida</taxon>
        <taxon>Marchantiidae</taxon>
        <taxon>Marchantiales</taxon>
        <taxon>Ricciaceae</taxon>
        <taxon>Riccia</taxon>
    </lineage>
</organism>
<dbReference type="Proteomes" id="UP001633002">
    <property type="component" value="Unassembled WGS sequence"/>
</dbReference>
<feature type="compositionally biased region" description="Basic and acidic residues" evidence="1">
    <location>
        <begin position="100"/>
        <end position="116"/>
    </location>
</feature>
<dbReference type="EMBL" id="JBJQOH010000002">
    <property type="protein sequence ID" value="KAL3695330.1"/>
    <property type="molecule type" value="Genomic_DNA"/>
</dbReference>
<keyword evidence="3" id="KW-1185">Reference proteome</keyword>
<evidence type="ECO:0000313" key="3">
    <source>
        <dbReference type="Proteomes" id="UP001633002"/>
    </source>
</evidence>
<dbReference type="AlphaFoldDB" id="A0ABD3HZ07"/>
<reference evidence="2 3" key="1">
    <citation type="submission" date="2024-09" db="EMBL/GenBank/DDBJ databases">
        <title>Chromosome-scale assembly of Riccia sorocarpa.</title>
        <authorList>
            <person name="Paukszto L."/>
        </authorList>
    </citation>
    <scope>NUCLEOTIDE SEQUENCE [LARGE SCALE GENOMIC DNA]</scope>
    <source>
        <strain evidence="2">LP-2024</strain>
        <tissue evidence="2">Aerial parts of the thallus</tissue>
    </source>
</reference>
<feature type="compositionally biased region" description="Acidic residues" evidence="1">
    <location>
        <begin position="123"/>
        <end position="136"/>
    </location>
</feature>
<comment type="caution">
    <text evidence="2">The sequence shown here is derived from an EMBL/GenBank/DDBJ whole genome shotgun (WGS) entry which is preliminary data.</text>
</comment>
<evidence type="ECO:0000256" key="1">
    <source>
        <dbReference type="SAM" id="MobiDB-lite"/>
    </source>
</evidence>
<name>A0ABD3HZ07_9MARC</name>
<protein>
    <submittedName>
        <fullName evidence="2">Uncharacterized protein</fullName>
    </submittedName>
</protein>
<sequence length="148" mass="17099">MSLTMGIACVDVVGKIFDRLENYMDEKMIRSGQYMPALRWATMKLMSQLRVETIWQACVAPETITVTDIDYILFGNSHNDRYFNSSYRMELLIAEARKHKDDVDLPPKAHDNKEDENPPQADDPPDAEQYDKEDDNPPQAEGYRQHST</sequence>
<gene>
    <name evidence="2" type="ORF">R1sor_009406</name>
</gene>
<proteinExistence type="predicted"/>